<sequence>MVKVQDNPPVGETPAKSQRGLQGCNSPHYPLLDWIFSKPGTVILIKQSVEPNQKAMKLAEISSPIRILQFHIPPCDIDSLNLAECHYHCRRYVQELNFRVQQLCHMFSSPGLVQNPLQRAIFILRNYSGILHDHVYIAVFLSHEIHQFFSLVGSCLAMSCICYVLYLIHEKLLILQILQIVEYFGYKHRLFSVFFSTMVQLIAISGISSPIDYVDPFAEVFLNQEESISRIALRDCIPDGIWIFFVLVVENSPEDAVGDVNVCNQNEYLCPACVFLLADSCLWFLLGLFLLSADLRDAGYSFKTVNIKEFQNLKTFISMIRYNKCKKEGHLKRRDNREGNLPEISTSCINLPSPGSASILVLLKIYLLKLCYHPDAKIFFYLMRYFCILLIPPSDSHLGSLIGLFCWNLLCPFSPSSILCSIPRSLTLSSSVTPLQKPNPKTRTHLISIFFCPHSKFCSPFSIYQAQLIVTTHSHQLLALSQSRHITEVPHQIGEKQRQSTQKKQSHLLSHSILLTPPFSLSSTSPYLSLCLLNLTARRAPINIVSSSGMLQSLLIILSYHCYVSVLLSPSDCLILFLFSVLSQNHPCRQNQNEKKNKRWHEATELIKFSSLISLFIWIKESVQVRRIGHISSAAGVLKLGIDRRRKISY</sequence>
<reference evidence="3 4" key="1">
    <citation type="submission" date="2015-08" db="EMBL/GenBank/DDBJ databases">
        <title>Next Generation Sequencing and Analysis of the Genome of Puccinia sorghi L Schw, the Causal Agent of Maize Common Rust.</title>
        <authorList>
            <person name="Rochi L."/>
            <person name="Burguener G."/>
            <person name="Darino M."/>
            <person name="Turjanski A."/>
            <person name="Kreff E."/>
            <person name="Dieguez M.J."/>
            <person name="Sacco F."/>
        </authorList>
    </citation>
    <scope>NUCLEOTIDE SEQUENCE [LARGE SCALE GENOMIC DNA]</scope>
    <source>
        <strain evidence="3 4">RO10H11247</strain>
    </source>
</reference>
<keyword evidence="2" id="KW-1133">Transmembrane helix</keyword>
<protein>
    <submittedName>
        <fullName evidence="3">Uncharacterized protein</fullName>
    </submittedName>
</protein>
<dbReference type="EMBL" id="LAVV01009060">
    <property type="protein sequence ID" value="KNZ51304.1"/>
    <property type="molecule type" value="Genomic_DNA"/>
</dbReference>
<name>A0A0L6US14_9BASI</name>
<evidence type="ECO:0000313" key="4">
    <source>
        <dbReference type="Proteomes" id="UP000037035"/>
    </source>
</evidence>
<proteinExistence type="predicted"/>
<feature type="region of interest" description="Disordered" evidence="1">
    <location>
        <begin position="1"/>
        <end position="22"/>
    </location>
</feature>
<keyword evidence="2" id="KW-0472">Membrane</keyword>
<accession>A0A0L6US14</accession>
<evidence type="ECO:0000256" key="2">
    <source>
        <dbReference type="SAM" id="Phobius"/>
    </source>
</evidence>
<dbReference type="AlphaFoldDB" id="A0A0L6US14"/>
<comment type="caution">
    <text evidence="3">The sequence shown here is derived from an EMBL/GenBank/DDBJ whole genome shotgun (WGS) entry which is preliminary data.</text>
</comment>
<keyword evidence="4" id="KW-1185">Reference proteome</keyword>
<evidence type="ECO:0000313" key="3">
    <source>
        <dbReference type="EMBL" id="KNZ51304.1"/>
    </source>
</evidence>
<organism evidence="3 4">
    <name type="scientific">Puccinia sorghi</name>
    <dbReference type="NCBI Taxonomy" id="27349"/>
    <lineage>
        <taxon>Eukaryota</taxon>
        <taxon>Fungi</taxon>
        <taxon>Dikarya</taxon>
        <taxon>Basidiomycota</taxon>
        <taxon>Pucciniomycotina</taxon>
        <taxon>Pucciniomycetes</taxon>
        <taxon>Pucciniales</taxon>
        <taxon>Pucciniaceae</taxon>
        <taxon>Puccinia</taxon>
    </lineage>
</organism>
<keyword evidence="2" id="KW-0812">Transmembrane</keyword>
<dbReference type="Proteomes" id="UP000037035">
    <property type="component" value="Unassembled WGS sequence"/>
</dbReference>
<feature type="transmembrane region" description="Helical" evidence="2">
    <location>
        <begin position="190"/>
        <end position="211"/>
    </location>
</feature>
<feature type="transmembrane region" description="Helical" evidence="2">
    <location>
        <begin position="148"/>
        <end position="169"/>
    </location>
</feature>
<gene>
    <name evidence="3" type="ORF">VP01_4001g2</name>
</gene>
<dbReference type="VEuPathDB" id="FungiDB:VP01_4001g2"/>
<evidence type="ECO:0000256" key="1">
    <source>
        <dbReference type="SAM" id="MobiDB-lite"/>
    </source>
</evidence>